<sequence length="315" mass="34494">MTEQLIYLYGKLGLHHTALDMLTDRGYTILRGVDDQTDADFLRRAREAQIVVMDDHYFKEAWFDQLPQLRLIIRRGVGYDKIPIEAATQRHVWVANTPGANASSVAEIAVGLMLETVRKMPAARDYLNQLTGKMYPSYLVSHSLGSRTVGLVGYGNIAKATEQMVAGFGAKILVTARHPHTPKYGQFVDLATLLAESDVVSLHLPATAETTGLFDRQLFAQMKTDAILINTSRGSLVNETDLVAAIDGGIIGGAGLDTTGMEPVPAQSPLLAHERIVLLPHIGGFTIEAEVKTAHMVAQNCIDLFEERTPRFALN</sequence>
<dbReference type="InterPro" id="IPR006139">
    <property type="entry name" value="D-isomer_2_OHA_DH_cat_dom"/>
</dbReference>
<dbReference type="OrthoDB" id="9805416at2"/>
<dbReference type="Pfam" id="PF00389">
    <property type="entry name" value="2-Hacid_dh"/>
    <property type="match status" value="1"/>
</dbReference>
<evidence type="ECO:0000259" key="4">
    <source>
        <dbReference type="Pfam" id="PF00389"/>
    </source>
</evidence>
<comment type="caution">
    <text evidence="6">The sequence shown here is derived from an EMBL/GenBank/DDBJ whole genome shotgun (WGS) entry which is preliminary data.</text>
</comment>
<dbReference type="GO" id="GO:0005829">
    <property type="term" value="C:cytosol"/>
    <property type="evidence" value="ECO:0007669"/>
    <property type="project" value="TreeGrafter"/>
</dbReference>
<dbReference type="Pfam" id="PF02826">
    <property type="entry name" value="2-Hacid_dh_C"/>
    <property type="match status" value="1"/>
</dbReference>
<gene>
    <name evidence="6" type="ORF">FC26_GL001743</name>
</gene>
<dbReference type="PROSITE" id="PS00671">
    <property type="entry name" value="D_2_HYDROXYACID_DH_3"/>
    <property type="match status" value="1"/>
</dbReference>
<accession>A0A0R2A2Y1</accession>
<evidence type="ECO:0000313" key="7">
    <source>
        <dbReference type="Proteomes" id="UP000051733"/>
    </source>
</evidence>
<dbReference type="InterPro" id="IPR050223">
    <property type="entry name" value="D-isomer_2-hydroxyacid_DH"/>
</dbReference>
<dbReference type="InterPro" id="IPR036291">
    <property type="entry name" value="NAD(P)-bd_dom_sf"/>
</dbReference>
<dbReference type="PATRIC" id="fig|1423813.3.peg.1770"/>
<keyword evidence="2 3" id="KW-0560">Oxidoreductase</keyword>
<organism evidence="6 7">
    <name type="scientific">Paucilactobacillus vaccinostercus DSM 20634</name>
    <dbReference type="NCBI Taxonomy" id="1423813"/>
    <lineage>
        <taxon>Bacteria</taxon>
        <taxon>Bacillati</taxon>
        <taxon>Bacillota</taxon>
        <taxon>Bacilli</taxon>
        <taxon>Lactobacillales</taxon>
        <taxon>Lactobacillaceae</taxon>
        <taxon>Paucilactobacillus</taxon>
    </lineage>
</organism>
<name>A0A0R2A2Y1_9LACO</name>
<evidence type="ECO:0000256" key="1">
    <source>
        <dbReference type="ARBA" id="ARBA00005854"/>
    </source>
</evidence>
<dbReference type="AlphaFoldDB" id="A0A0R2A2Y1"/>
<dbReference type="SUPFAM" id="SSF52283">
    <property type="entry name" value="Formate/glycerate dehydrogenase catalytic domain-like"/>
    <property type="match status" value="1"/>
</dbReference>
<keyword evidence="7" id="KW-1185">Reference proteome</keyword>
<dbReference type="PANTHER" id="PTHR10996">
    <property type="entry name" value="2-HYDROXYACID DEHYDROGENASE-RELATED"/>
    <property type="match status" value="1"/>
</dbReference>
<dbReference type="Proteomes" id="UP000051733">
    <property type="component" value="Unassembled WGS sequence"/>
</dbReference>
<evidence type="ECO:0000256" key="3">
    <source>
        <dbReference type="RuleBase" id="RU003719"/>
    </source>
</evidence>
<reference evidence="6 7" key="1">
    <citation type="journal article" date="2015" name="Genome Announc.">
        <title>Expanding the biotechnology potential of lactobacilli through comparative genomics of 213 strains and associated genera.</title>
        <authorList>
            <person name="Sun Z."/>
            <person name="Harris H.M."/>
            <person name="McCann A."/>
            <person name="Guo C."/>
            <person name="Argimon S."/>
            <person name="Zhang W."/>
            <person name="Yang X."/>
            <person name="Jeffery I.B."/>
            <person name="Cooney J.C."/>
            <person name="Kagawa T.F."/>
            <person name="Liu W."/>
            <person name="Song Y."/>
            <person name="Salvetti E."/>
            <person name="Wrobel A."/>
            <person name="Rasinkangas P."/>
            <person name="Parkhill J."/>
            <person name="Rea M.C."/>
            <person name="O'Sullivan O."/>
            <person name="Ritari J."/>
            <person name="Douillard F.P."/>
            <person name="Paul Ross R."/>
            <person name="Yang R."/>
            <person name="Briner A.E."/>
            <person name="Felis G.E."/>
            <person name="de Vos W.M."/>
            <person name="Barrangou R."/>
            <person name="Klaenhammer T.R."/>
            <person name="Caufield P.W."/>
            <person name="Cui Y."/>
            <person name="Zhang H."/>
            <person name="O'Toole P.W."/>
        </authorList>
    </citation>
    <scope>NUCLEOTIDE SEQUENCE [LARGE SCALE GENOMIC DNA]</scope>
    <source>
        <strain evidence="6 7">DSM 20634</strain>
    </source>
</reference>
<feature type="domain" description="D-isomer specific 2-hydroxyacid dehydrogenase NAD-binding" evidence="5">
    <location>
        <begin position="110"/>
        <end position="283"/>
    </location>
</feature>
<feature type="domain" description="D-isomer specific 2-hydroxyacid dehydrogenase catalytic" evidence="4">
    <location>
        <begin position="15"/>
        <end position="315"/>
    </location>
</feature>
<evidence type="ECO:0000259" key="5">
    <source>
        <dbReference type="Pfam" id="PF02826"/>
    </source>
</evidence>
<proteinExistence type="inferred from homology"/>
<dbReference type="STRING" id="1423813.FC26_GL001743"/>
<protein>
    <submittedName>
        <fullName evidence="6">Lactate dehydrogenase related dehydrogenase</fullName>
    </submittedName>
</protein>
<evidence type="ECO:0000313" key="6">
    <source>
        <dbReference type="EMBL" id="KRM61665.1"/>
    </source>
</evidence>
<dbReference type="PANTHER" id="PTHR10996:SF264">
    <property type="entry name" value="HYPOTHETICAL D-ISOMER SPECIFIC 2-HYDROXYACID DEHYDROGENASE (EUROFUNG)"/>
    <property type="match status" value="1"/>
</dbReference>
<comment type="similarity">
    <text evidence="1 3">Belongs to the D-isomer specific 2-hydroxyacid dehydrogenase family.</text>
</comment>
<dbReference type="PROSITE" id="PS00670">
    <property type="entry name" value="D_2_HYDROXYACID_DH_2"/>
    <property type="match status" value="1"/>
</dbReference>
<dbReference type="GO" id="GO:0051287">
    <property type="term" value="F:NAD binding"/>
    <property type="evidence" value="ECO:0007669"/>
    <property type="project" value="InterPro"/>
</dbReference>
<dbReference type="InterPro" id="IPR029753">
    <property type="entry name" value="D-isomer_DH_CS"/>
</dbReference>
<dbReference type="Gene3D" id="3.40.50.720">
    <property type="entry name" value="NAD(P)-binding Rossmann-like Domain"/>
    <property type="match status" value="2"/>
</dbReference>
<dbReference type="RefSeq" id="WP_057779012.1">
    <property type="nucleotide sequence ID" value="NZ_AYYY01000025.1"/>
</dbReference>
<dbReference type="GO" id="GO:0016618">
    <property type="term" value="F:hydroxypyruvate reductase [NAD(P)H] activity"/>
    <property type="evidence" value="ECO:0007669"/>
    <property type="project" value="TreeGrafter"/>
</dbReference>
<dbReference type="EMBL" id="AYYY01000025">
    <property type="protein sequence ID" value="KRM61665.1"/>
    <property type="molecule type" value="Genomic_DNA"/>
</dbReference>
<evidence type="ECO:0000256" key="2">
    <source>
        <dbReference type="ARBA" id="ARBA00023002"/>
    </source>
</evidence>
<dbReference type="SUPFAM" id="SSF51735">
    <property type="entry name" value="NAD(P)-binding Rossmann-fold domains"/>
    <property type="match status" value="1"/>
</dbReference>
<dbReference type="GO" id="GO:0030267">
    <property type="term" value="F:glyoxylate reductase (NADPH) activity"/>
    <property type="evidence" value="ECO:0007669"/>
    <property type="project" value="TreeGrafter"/>
</dbReference>
<dbReference type="InterPro" id="IPR006140">
    <property type="entry name" value="D-isomer_DH_NAD-bd"/>
</dbReference>